<feature type="domain" description="HTH tetR-type" evidence="5">
    <location>
        <begin position="9"/>
        <end position="69"/>
    </location>
</feature>
<accession>I1D6L3</accession>
<evidence type="ECO:0000256" key="3">
    <source>
        <dbReference type="ARBA" id="ARBA00023163"/>
    </source>
</evidence>
<dbReference type="InterPro" id="IPR001647">
    <property type="entry name" value="HTH_TetR"/>
</dbReference>
<dbReference type="STRING" id="928724.SacglDRAFT_03740"/>
<evidence type="ECO:0000256" key="4">
    <source>
        <dbReference type="PROSITE-ProRule" id="PRU00335"/>
    </source>
</evidence>
<protein>
    <submittedName>
        <fullName evidence="6">Transcriptional regulator</fullName>
    </submittedName>
</protein>
<name>I1D6L3_9PSEU</name>
<reference evidence="6 7" key="1">
    <citation type="submission" date="2011-09" db="EMBL/GenBank/DDBJ databases">
        <authorList>
            <consortium name="US DOE Joint Genome Institute (JGI-PGF)"/>
            <person name="Lucas S."/>
            <person name="Han J."/>
            <person name="Lapidus A."/>
            <person name="Cheng J.-F."/>
            <person name="Goodwin L."/>
            <person name="Pitluck S."/>
            <person name="Peters L."/>
            <person name="Land M.L."/>
            <person name="Hauser L."/>
            <person name="Brambilla E."/>
            <person name="Klenk H.-P."/>
            <person name="Woyke T.J."/>
        </authorList>
    </citation>
    <scope>NUCLEOTIDE SEQUENCE [LARGE SCALE GENOMIC DNA]</scope>
    <source>
        <strain evidence="6 7">K62</strain>
    </source>
</reference>
<dbReference type="PANTHER" id="PTHR47506:SF3">
    <property type="entry name" value="HTH-TYPE TRANSCRIPTIONAL REGULATOR LMRA"/>
    <property type="match status" value="1"/>
</dbReference>
<dbReference type="SUPFAM" id="SSF48498">
    <property type="entry name" value="Tetracyclin repressor-like, C-terminal domain"/>
    <property type="match status" value="1"/>
</dbReference>
<keyword evidence="3" id="KW-0804">Transcription</keyword>
<feature type="DNA-binding region" description="H-T-H motif" evidence="4">
    <location>
        <begin position="32"/>
        <end position="51"/>
    </location>
</feature>
<dbReference type="Pfam" id="PF00440">
    <property type="entry name" value="TetR_N"/>
    <property type="match status" value="1"/>
</dbReference>
<dbReference type="eggNOG" id="COG1309">
    <property type="taxonomic scope" value="Bacteria"/>
</dbReference>
<gene>
    <name evidence="6" type="ORF">SacglDRAFT_03740</name>
</gene>
<proteinExistence type="predicted"/>
<organism evidence="6 7">
    <name type="scientific">Saccharomonospora glauca K62</name>
    <dbReference type="NCBI Taxonomy" id="928724"/>
    <lineage>
        <taxon>Bacteria</taxon>
        <taxon>Bacillati</taxon>
        <taxon>Actinomycetota</taxon>
        <taxon>Actinomycetes</taxon>
        <taxon>Pseudonocardiales</taxon>
        <taxon>Pseudonocardiaceae</taxon>
        <taxon>Saccharomonospora</taxon>
    </lineage>
</organism>
<keyword evidence="7" id="KW-1185">Reference proteome</keyword>
<dbReference type="InterPro" id="IPR009057">
    <property type="entry name" value="Homeodomain-like_sf"/>
</dbReference>
<dbReference type="HOGENOM" id="CLU_069356_28_1_11"/>
<dbReference type="Gene3D" id="1.10.357.10">
    <property type="entry name" value="Tetracycline Repressor, domain 2"/>
    <property type="match status" value="1"/>
</dbReference>
<dbReference type="Proteomes" id="UP000005087">
    <property type="component" value="Chromosome"/>
</dbReference>
<evidence type="ECO:0000256" key="1">
    <source>
        <dbReference type="ARBA" id="ARBA00023015"/>
    </source>
</evidence>
<dbReference type="EMBL" id="CM001484">
    <property type="protein sequence ID" value="EIF00588.1"/>
    <property type="molecule type" value="Genomic_DNA"/>
</dbReference>
<evidence type="ECO:0000259" key="5">
    <source>
        <dbReference type="PROSITE" id="PS50977"/>
    </source>
</evidence>
<evidence type="ECO:0000313" key="6">
    <source>
        <dbReference type="EMBL" id="EIF00588.1"/>
    </source>
</evidence>
<keyword evidence="2 4" id="KW-0238">DNA-binding</keyword>
<sequence>MVSSMPRQTDTRQRMLRTAAELLRTQGYHATGLNQVLTASAAPKGSLYFHFPGGKEQLAGEALTLAGRELATTLESVLAEAGGLTEGLEAMVDHLAEGLEASNFRQGCPLSTTALDAGADSEPIRQACSGGFDAWHHVLVDHLASHGVEPEAADELATTVLAAVEGALLLARTRRDVTPLRIVGRQLRTLAEGAK</sequence>
<keyword evidence="1" id="KW-0805">Transcription regulation</keyword>
<dbReference type="Pfam" id="PF21993">
    <property type="entry name" value="TetR_C_13_2"/>
    <property type="match status" value="1"/>
</dbReference>
<dbReference type="PANTHER" id="PTHR47506">
    <property type="entry name" value="TRANSCRIPTIONAL REGULATORY PROTEIN"/>
    <property type="match status" value="1"/>
</dbReference>
<evidence type="ECO:0000313" key="7">
    <source>
        <dbReference type="Proteomes" id="UP000005087"/>
    </source>
</evidence>
<dbReference type="PROSITE" id="PS50977">
    <property type="entry name" value="HTH_TETR_2"/>
    <property type="match status" value="1"/>
</dbReference>
<evidence type="ECO:0000256" key="2">
    <source>
        <dbReference type="ARBA" id="ARBA00023125"/>
    </source>
</evidence>
<dbReference type="InterPro" id="IPR036271">
    <property type="entry name" value="Tet_transcr_reg_TetR-rel_C_sf"/>
</dbReference>
<dbReference type="AlphaFoldDB" id="I1D6L3"/>
<dbReference type="SUPFAM" id="SSF46689">
    <property type="entry name" value="Homeodomain-like"/>
    <property type="match status" value="1"/>
</dbReference>
<dbReference type="InterPro" id="IPR054156">
    <property type="entry name" value="YxaF_TetR_C"/>
</dbReference>
<dbReference type="GO" id="GO:0003677">
    <property type="term" value="F:DNA binding"/>
    <property type="evidence" value="ECO:0007669"/>
    <property type="project" value="UniProtKB-UniRule"/>
</dbReference>
<reference evidence="7" key="2">
    <citation type="submission" date="2012-01" db="EMBL/GenBank/DDBJ databases">
        <title>Noncontiguous Finished sequence of chromosome of Saccharomonospora glauca K62.</title>
        <authorList>
            <consortium name="US DOE Joint Genome Institute"/>
            <person name="Lucas S."/>
            <person name="Han J."/>
            <person name="Lapidus A."/>
            <person name="Cheng J.-F."/>
            <person name="Goodwin L."/>
            <person name="Pitluck S."/>
            <person name="Peters L."/>
            <person name="Mikhailova N."/>
            <person name="Held B."/>
            <person name="Detter J.C."/>
            <person name="Han C."/>
            <person name="Tapia R."/>
            <person name="Land M."/>
            <person name="Hauser L."/>
            <person name="Kyrpides N."/>
            <person name="Ivanova N."/>
            <person name="Pagani I."/>
            <person name="Brambilla E.-M."/>
            <person name="Klenk H.-P."/>
            <person name="Woyke T."/>
        </authorList>
    </citation>
    <scope>NUCLEOTIDE SEQUENCE [LARGE SCALE GENOMIC DNA]</scope>
    <source>
        <strain evidence="7">K62</strain>
    </source>
</reference>